<dbReference type="AlphaFoldDB" id="A0A9W6VLI3"/>
<comment type="caution">
    <text evidence="1">The sequence shown here is derived from an EMBL/GenBank/DDBJ whole genome shotgun (WGS) entry which is preliminary data.</text>
</comment>
<sequence>MGTVTVIGDATAIQGWALAGAAVRAAEEPAAVRDAWAGLDDTVDLVILTPEAARVLGPALVERKRGLVAVIPP</sequence>
<dbReference type="GO" id="GO:0034220">
    <property type="term" value="P:monoatomic ion transmembrane transport"/>
    <property type="evidence" value="ECO:0007669"/>
    <property type="project" value="InterPro"/>
</dbReference>
<dbReference type="SUPFAM" id="SSF159468">
    <property type="entry name" value="AtpF-like"/>
    <property type="match status" value="1"/>
</dbReference>
<reference evidence="1" key="1">
    <citation type="submission" date="2023-03" db="EMBL/GenBank/DDBJ databases">
        <title>Amycolatopsis taiwanensis NBRC 103393.</title>
        <authorList>
            <person name="Ichikawa N."/>
            <person name="Sato H."/>
            <person name="Tonouchi N."/>
        </authorList>
    </citation>
    <scope>NUCLEOTIDE SEQUENCE</scope>
    <source>
        <strain evidence="1">NBRC 103393</strain>
    </source>
</reference>
<evidence type="ECO:0000313" key="1">
    <source>
        <dbReference type="EMBL" id="GLY70551.1"/>
    </source>
</evidence>
<accession>A0A9W6VLI3</accession>
<dbReference type="EMBL" id="BSTI01000024">
    <property type="protein sequence ID" value="GLY70551.1"/>
    <property type="molecule type" value="Genomic_DNA"/>
</dbReference>
<dbReference type="InterPro" id="IPR036906">
    <property type="entry name" value="ATPase_V1_fsu_sf"/>
</dbReference>
<keyword evidence="2" id="KW-1185">Reference proteome</keyword>
<gene>
    <name evidence="1" type="ORF">Atai01_71700</name>
</gene>
<name>A0A9W6VLI3_9PSEU</name>
<dbReference type="Proteomes" id="UP001165136">
    <property type="component" value="Unassembled WGS sequence"/>
</dbReference>
<organism evidence="1 2">
    <name type="scientific">Amycolatopsis taiwanensis</name>
    <dbReference type="NCBI Taxonomy" id="342230"/>
    <lineage>
        <taxon>Bacteria</taxon>
        <taxon>Bacillati</taxon>
        <taxon>Actinomycetota</taxon>
        <taxon>Actinomycetes</taxon>
        <taxon>Pseudonocardiales</taxon>
        <taxon>Pseudonocardiaceae</taxon>
        <taxon>Amycolatopsis</taxon>
    </lineage>
</organism>
<protein>
    <recommendedName>
        <fullName evidence="3">ATPase</fullName>
    </recommendedName>
</protein>
<evidence type="ECO:0000313" key="2">
    <source>
        <dbReference type="Proteomes" id="UP001165136"/>
    </source>
</evidence>
<proteinExistence type="predicted"/>
<evidence type="ECO:0008006" key="3">
    <source>
        <dbReference type="Google" id="ProtNLM"/>
    </source>
</evidence>